<dbReference type="GO" id="GO:0005634">
    <property type="term" value="C:nucleus"/>
    <property type="evidence" value="ECO:0007669"/>
    <property type="project" value="InterPro"/>
</dbReference>
<gene>
    <name evidence="1" type="ORF">CTI12_AA554500</name>
</gene>
<organism evidence="1 2">
    <name type="scientific">Artemisia annua</name>
    <name type="common">Sweet wormwood</name>
    <dbReference type="NCBI Taxonomy" id="35608"/>
    <lineage>
        <taxon>Eukaryota</taxon>
        <taxon>Viridiplantae</taxon>
        <taxon>Streptophyta</taxon>
        <taxon>Embryophyta</taxon>
        <taxon>Tracheophyta</taxon>
        <taxon>Spermatophyta</taxon>
        <taxon>Magnoliopsida</taxon>
        <taxon>eudicotyledons</taxon>
        <taxon>Gunneridae</taxon>
        <taxon>Pentapetalae</taxon>
        <taxon>asterids</taxon>
        <taxon>campanulids</taxon>
        <taxon>Asterales</taxon>
        <taxon>Asteraceae</taxon>
        <taxon>Asteroideae</taxon>
        <taxon>Anthemideae</taxon>
        <taxon>Artemisiinae</taxon>
        <taxon>Artemisia</taxon>
    </lineage>
</organism>
<comment type="caution">
    <text evidence="1">The sequence shown here is derived from an EMBL/GenBank/DDBJ whole genome shotgun (WGS) entry which is preliminary data.</text>
</comment>
<dbReference type="PANTHER" id="PTHR47684">
    <property type="entry name" value="PROTEIN TONSOKU"/>
    <property type="match status" value="1"/>
</dbReference>
<dbReference type="AlphaFoldDB" id="A0A2U1KVR0"/>
<accession>A0A2U1KVR0</accession>
<dbReference type="Gene3D" id="3.80.10.10">
    <property type="entry name" value="Ribonuclease Inhibitor"/>
    <property type="match status" value="1"/>
</dbReference>
<dbReference type="EMBL" id="PKPP01013504">
    <property type="protein sequence ID" value="PWA40846.1"/>
    <property type="molecule type" value="Genomic_DNA"/>
</dbReference>
<dbReference type="SUPFAM" id="SSF52047">
    <property type="entry name" value="RNI-like"/>
    <property type="match status" value="1"/>
</dbReference>
<name>A0A2U1KVR0_ARTAN</name>
<dbReference type="Proteomes" id="UP000245207">
    <property type="component" value="Unassembled WGS sequence"/>
</dbReference>
<sequence>MVANPPSSDIMCVLLRQKGFSKDVPKQVEPVSFASPSMVNDGDDGNLPKGDGVKICESPGLLSRLEILDISGNPLTDGCAPYLSIILQKCKGLYRLNIERCSISSLTIKKITESLDSEAELSELFIGYNRSIKGLAIVHLLDKLQMLKRRVSKAAAVLSTAAPTPLPPQHRHGNSFLDNEVELVSKHLILSSLMCPACELPAQVMCLSFYSSLAKLAGLFRALDFQLEGAVLCELDSCTTAADRPLLPAYNLISTFQMSPYCCSFSLVLFVPGNWVII</sequence>
<dbReference type="PANTHER" id="PTHR47684:SF1">
    <property type="entry name" value="PROTEIN TONSOKU"/>
    <property type="match status" value="1"/>
</dbReference>
<evidence type="ECO:0000313" key="1">
    <source>
        <dbReference type="EMBL" id="PWA40846.1"/>
    </source>
</evidence>
<dbReference type="GO" id="GO:0072423">
    <property type="term" value="P:response to DNA damage checkpoint signaling"/>
    <property type="evidence" value="ECO:0007669"/>
    <property type="project" value="InterPro"/>
</dbReference>
<reference evidence="1 2" key="1">
    <citation type="journal article" date="2018" name="Mol. Plant">
        <title>The genome of Artemisia annua provides insight into the evolution of Asteraceae family and artemisinin biosynthesis.</title>
        <authorList>
            <person name="Shen Q."/>
            <person name="Zhang L."/>
            <person name="Liao Z."/>
            <person name="Wang S."/>
            <person name="Yan T."/>
            <person name="Shi P."/>
            <person name="Liu M."/>
            <person name="Fu X."/>
            <person name="Pan Q."/>
            <person name="Wang Y."/>
            <person name="Lv Z."/>
            <person name="Lu X."/>
            <person name="Zhang F."/>
            <person name="Jiang W."/>
            <person name="Ma Y."/>
            <person name="Chen M."/>
            <person name="Hao X."/>
            <person name="Li L."/>
            <person name="Tang Y."/>
            <person name="Lv G."/>
            <person name="Zhou Y."/>
            <person name="Sun X."/>
            <person name="Brodelius P.E."/>
            <person name="Rose J.K.C."/>
            <person name="Tang K."/>
        </authorList>
    </citation>
    <scope>NUCLEOTIDE SEQUENCE [LARGE SCALE GENOMIC DNA]</scope>
    <source>
        <strain evidence="2">cv. Huhao1</strain>
        <tissue evidence="1">Leaf</tissue>
    </source>
</reference>
<dbReference type="GO" id="GO:0040029">
    <property type="term" value="P:epigenetic regulation of gene expression"/>
    <property type="evidence" value="ECO:0007669"/>
    <property type="project" value="InterPro"/>
</dbReference>
<dbReference type="STRING" id="35608.A0A2U1KVR0"/>
<evidence type="ECO:0000313" key="2">
    <source>
        <dbReference type="Proteomes" id="UP000245207"/>
    </source>
</evidence>
<dbReference type="InterPro" id="IPR044227">
    <property type="entry name" value="TONSOKU"/>
</dbReference>
<proteinExistence type="predicted"/>
<dbReference type="GO" id="GO:0009933">
    <property type="term" value="P:meristem structural organization"/>
    <property type="evidence" value="ECO:0007669"/>
    <property type="project" value="InterPro"/>
</dbReference>
<dbReference type="InterPro" id="IPR032675">
    <property type="entry name" value="LRR_dom_sf"/>
</dbReference>
<protein>
    <submittedName>
        <fullName evidence="1">Tetratricopeptide repeat (TPR)-containing protein</fullName>
    </submittedName>
</protein>
<keyword evidence="2" id="KW-1185">Reference proteome</keyword>